<dbReference type="InterPro" id="IPR011333">
    <property type="entry name" value="SKP1/BTB/POZ_sf"/>
</dbReference>
<comment type="pathway">
    <text evidence="1">Protein modification; protein ubiquitination.</text>
</comment>
<evidence type="ECO:0000313" key="5">
    <source>
        <dbReference type="Proteomes" id="UP001054889"/>
    </source>
</evidence>
<reference evidence="4" key="1">
    <citation type="journal article" date="2018" name="DNA Res.">
        <title>Multiple hybrid de novo genome assembly of finger millet, an orphan allotetraploid crop.</title>
        <authorList>
            <person name="Hatakeyama M."/>
            <person name="Aluri S."/>
            <person name="Balachadran M.T."/>
            <person name="Sivarajan S.R."/>
            <person name="Patrignani A."/>
            <person name="Gruter S."/>
            <person name="Poveda L."/>
            <person name="Shimizu-Inatsugi R."/>
            <person name="Baeten J."/>
            <person name="Francoijs K.J."/>
            <person name="Nataraja K.N."/>
            <person name="Reddy Y.A.N."/>
            <person name="Phadnis S."/>
            <person name="Ravikumar R.L."/>
            <person name="Schlapbach R."/>
            <person name="Sreeman S.M."/>
            <person name="Shimizu K.K."/>
        </authorList>
    </citation>
    <scope>NUCLEOTIDE SEQUENCE</scope>
</reference>
<feature type="domain" description="MATH" evidence="3">
    <location>
        <begin position="27"/>
        <end position="162"/>
    </location>
</feature>
<dbReference type="InterPro" id="IPR000210">
    <property type="entry name" value="BTB/POZ_dom"/>
</dbReference>
<dbReference type="SUPFAM" id="SSF49599">
    <property type="entry name" value="TRAF domain-like"/>
    <property type="match status" value="1"/>
</dbReference>
<evidence type="ECO:0000256" key="1">
    <source>
        <dbReference type="ARBA" id="ARBA00004906"/>
    </source>
</evidence>
<dbReference type="InterPro" id="IPR008974">
    <property type="entry name" value="TRAF-like"/>
</dbReference>
<dbReference type="InterPro" id="IPR045005">
    <property type="entry name" value="BPM1-6"/>
</dbReference>
<dbReference type="PROSITE" id="PS50144">
    <property type="entry name" value="MATH"/>
    <property type="match status" value="1"/>
</dbReference>
<dbReference type="InterPro" id="IPR002083">
    <property type="entry name" value="MATH/TRAF_dom"/>
</dbReference>
<comment type="caution">
    <text evidence="4">The sequence shown here is derived from an EMBL/GenBank/DDBJ whole genome shotgun (WGS) entry which is preliminary data.</text>
</comment>
<dbReference type="PANTHER" id="PTHR26379:SF483">
    <property type="entry name" value="OS11G0619800 PROTEIN"/>
    <property type="match status" value="1"/>
</dbReference>
<dbReference type="SMART" id="SM00225">
    <property type="entry name" value="BTB"/>
    <property type="match status" value="1"/>
</dbReference>
<dbReference type="AlphaFoldDB" id="A0AAV5D446"/>
<evidence type="ECO:0000259" key="3">
    <source>
        <dbReference type="PROSITE" id="PS50144"/>
    </source>
</evidence>
<evidence type="ECO:0000313" key="4">
    <source>
        <dbReference type="EMBL" id="GJN04927.1"/>
    </source>
</evidence>
<dbReference type="SUPFAM" id="SSF54695">
    <property type="entry name" value="POZ domain"/>
    <property type="match status" value="1"/>
</dbReference>
<dbReference type="CDD" id="cd00121">
    <property type="entry name" value="MATH"/>
    <property type="match status" value="1"/>
</dbReference>
<name>A0AAV5D446_ELECO</name>
<dbReference type="EMBL" id="BQKI01000011">
    <property type="protein sequence ID" value="GJN04927.1"/>
    <property type="molecule type" value="Genomic_DNA"/>
</dbReference>
<keyword evidence="5" id="KW-1185">Reference proteome</keyword>
<dbReference type="Gene3D" id="3.30.710.10">
    <property type="entry name" value="Potassium Channel Kv1.1, Chain A"/>
    <property type="match status" value="1"/>
</dbReference>
<accession>A0AAV5D446</accession>
<dbReference type="PANTHER" id="PTHR26379">
    <property type="entry name" value="BTB/POZ AND MATH DOMAIN-CONTAINING PROTEIN 1"/>
    <property type="match status" value="1"/>
</dbReference>
<gene>
    <name evidence="4" type="primary">ga22511</name>
    <name evidence="4" type="ORF">PR202_ga22511</name>
</gene>
<dbReference type="GO" id="GO:0016567">
    <property type="term" value="P:protein ubiquitination"/>
    <property type="evidence" value="ECO:0007669"/>
    <property type="project" value="InterPro"/>
</dbReference>
<reference evidence="4" key="2">
    <citation type="submission" date="2021-12" db="EMBL/GenBank/DDBJ databases">
        <title>Resequencing data analysis of finger millet.</title>
        <authorList>
            <person name="Hatakeyama M."/>
            <person name="Aluri S."/>
            <person name="Balachadran M.T."/>
            <person name="Sivarajan S.R."/>
            <person name="Poveda L."/>
            <person name="Shimizu-Inatsugi R."/>
            <person name="Schlapbach R."/>
            <person name="Sreeman S.M."/>
            <person name="Shimizu K.K."/>
        </authorList>
    </citation>
    <scope>NUCLEOTIDE SEQUENCE</scope>
</reference>
<evidence type="ECO:0000259" key="2">
    <source>
        <dbReference type="PROSITE" id="PS50097"/>
    </source>
</evidence>
<dbReference type="Proteomes" id="UP001054889">
    <property type="component" value="Unassembled WGS sequence"/>
</dbReference>
<protein>
    <submittedName>
        <fullName evidence="4">Uncharacterized protein</fullName>
    </submittedName>
</protein>
<dbReference type="Pfam" id="PF00651">
    <property type="entry name" value="BTB"/>
    <property type="match status" value="1"/>
</dbReference>
<feature type="domain" description="BTB" evidence="2">
    <location>
        <begin position="200"/>
        <end position="261"/>
    </location>
</feature>
<proteinExistence type="predicted"/>
<sequence>MPLTFCSSAAADQNSSSTSSIIADTVTGSHVLKIECYSATKDYGIAKFIKSSTFEIGGHSWYVSYCPNGDGTKYSTGCVSLFLCLDPLDGKFHGEVRARSKFSLLDPLTGTPDRGYTSNCQNIRTYTASDPRGWGYSKFIKAKDLDDPRFLKDDCFSIKIDVSVVNIVSTKASGHRQFVAVPPSDLHQDLGWLLISDQGSNITFEVSGELFAAHRYVLAARSSVFRAELLGPMKEKERVLISDMEVLVFKTLLTFIYTDSLPDMGGQGEKSDGPTSAYRGRSVRLEEAQVNL</sequence>
<organism evidence="4 5">
    <name type="scientific">Eleusine coracana subsp. coracana</name>
    <dbReference type="NCBI Taxonomy" id="191504"/>
    <lineage>
        <taxon>Eukaryota</taxon>
        <taxon>Viridiplantae</taxon>
        <taxon>Streptophyta</taxon>
        <taxon>Embryophyta</taxon>
        <taxon>Tracheophyta</taxon>
        <taxon>Spermatophyta</taxon>
        <taxon>Magnoliopsida</taxon>
        <taxon>Liliopsida</taxon>
        <taxon>Poales</taxon>
        <taxon>Poaceae</taxon>
        <taxon>PACMAD clade</taxon>
        <taxon>Chloridoideae</taxon>
        <taxon>Cynodonteae</taxon>
        <taxon>Eleusininae</taxon>
        <taxon>Eleusine</taxon>
    </lineage>
</organism>
<dbReference type="Pfam" id="PF22486">
    <property type="entry name" value="MATH_2"/>
    <property type="match status" value="1"/>
</dbReference>
<dbReference type="Gene3D" id="2.60.210.10">
    <property type="entry name" value="Apoptosis, Tumor Necrosis Factor Receptor Associated Protein 2, Chain A"/>
    <property type="match status" value="1"/>
</dbReference>
<dbReference type="PROSITE" id="PS50097">
    <property type="entry name" value="BTB"/>
    <property type="match status" value="1"/>
</dbReference>